<protein>
    <submittedName>
        <fullName evidence="4">HlyD family secretion protein</fullName>
    </submittedName>
</protein>
<comment type="caution">
    <text evidence="4">The sequence shown here is derived from an EMBL/GenBank/DDBJ whole genome shotgun (WGS) entry which is preliminary data.</text>
</comment>
<feature type="coiled-coil region" evidence="3">
    <location>
        <begin position="36"/>
        <end position="159"/>
    </location>
</feature>
<name>A0ABS9X477_9GAMM</name>
<proteinExistence type="predicted"/>
<dbReference type="Gene3D" id="2.40.30.170">
    <property type="match status" value="1"/>
</dbReference>
<gene>
    <name evidence="4" type="ORF">L3081_18625</name>
</gene>
<dbReference type="RefSeq" id="WP_242287676.1">
    <property type="nucleotide sequence ID" value="NZ_JAKKSL010000004.1"/>
</dbReference>
<evidence type="ECO:0000313" key="5">
    <source>
        <dbReference type="Proteomes" id="UP001139646"/>
    </source>
</evidence>
<keyword evidence="5" id="KW-1185">Reference proteome</keyword>
<sequence length="415" mass="46811">MVPIKSNISNTRTKLIYLIPDGSYVEQGSVIAQFDKTALLEELSSAEQSLSDTEASLELAKRSLIIQLEESDKSADNAKKTLEVAELKARELLEGTNVLKRKKLGLEVKQAERELEIAKLELADFQILLKRGHVSIREKEKAADNVQKLIEQKDLKSQELTNFNRFEWPKMKREVEILKESAAADYRRTLRVSEIQIQNSRNAIVKATRDHQRVLGRVEKAKLNIAACELIAPLSGNVIYKGISRAEGVHKVQVGDNIWSGQTLMEIPDTNKLILSTQVREFDVAKISINMKSKIYLDAYSSDSYNGKVTRINKVVSNGNNGVNRFNVEITIDKSPTNFHVGMSGRADIMVKQVDNKLAVPIHLTTYEDGKYYVWIKDFGQLTKHNFTAGVSNHQWIEVIEGIENHTTIYSASEN</sequence>
<accession>A0ABS9X477</accession>
<dbReference type="InterPro" id="IPR050465">
    <property type="entry name" value="UPF0194_transport"/>
</dbReference>
<dbReference type="PANTHER" id="PTHR32347:SF23">
    <property type="entry name" value="BLL5650 PROTEIN"/>
    <property type="match status" value="1"/>
</dbReference>
<dbReference type="Proteomes" id="UP001139646">
    <property type="component" value="Unassembled WGS sequence"/>
</dbReference>
<dbReference type="PANTHER" id="PTHR32347">
    <property type="entry name" value="EFFLUX SYSTEM COMPONENT YKNX-RELATED"/>
    <property type="match status" value="1"/>
</dbReference>
<evidence type="ECO:0000256" key="2">
    <source>
        <dbReference type="ARBA" id="ARBA00023054"/>
    </source>
</evidence>
<evidence type="ECO:0000313" key="4">
    <source>
        <dbReference type="EMBL" id="MCI2285037.1"/>
    </source>
</evidence>
<evidence type="ECO:0000256" key="3">
    <source>
        <dbReference type="SAM" id="Coils"/>
    </source>
</evidence>
<reference evidence="4" key="1">
    <citation type="submission" date="2022-01" db="EMBL/GenBank/DDBJ databases">
        <title>Colwellia maritima, isolated from seawater.</title>
        <authorList>
            <person name="Kristyanto S."/>
            <person name="Jung J."/>
            <person name="Jeon C.O."/>
        </authorList>
    </citation>
    <scope>NUCLEOTIDE SEQUENCE</scope>
    <source>
        <strain evidence="4">MSW7</strain>
    </source>
</reference>
<comment type="subcellular location">
    <subcellularLocation>
        <location evidence="1">Cell envelope</location>
    </subcellularLocation>
</comment>
<dbReference type="EMBL" id="JAKKSL010000004">
    <property type="protein sequence ID" value="MCI2285037.1"/>
    <property type="molecule type" value="Genomic_DNA"/>
</dbReference>
<keyword evidence="2 3" id="KW-0175">Coiled coil</keyword>
<organism evidence="4 5">
    <name type="scientific">Colwellia maritima</name>
    <dbReference type="NCBI Taxonomy" id="2912588"/>
    <lineage>
        <taxon>Bacteria</taxon>
        <taxon>Pseudomonadati</taxon>
        <taxon>Pseudomonadota</taxon>
        <taxon>Gammaproteobacteria</taxon>
        <taxon>Alteromonadales</taxon>
        <taxon>Colwelliaceae</taxon>
        <taxon>Colwellia</taxon>
    </lineage>
</organism>
<evidence type="ECO:0000256" key="1">
    <source>
        <dbReference type="ARBA" id="ARBA00004196"/>
    </source>
</evidence>